<evidence type="ECO:0000313" key="1">
    <source>
        <dbReference type="EMBL" id="GAG32218.1"/>
    </source>
</evidence>
<dbReference type="AlphaFoldDB" id="X0X6C6"/>
<proteinExistence type="predicted"/>
<protein>
    <submittedName>
        <fullName evidence="1">Uncharacterized protein</fullName>
    </submittedName>
</protein>
<accession>X0X6C6</accession>
<gene>
    <name evidence="1" type="ORF">S01H1_68450</name>
</gene>
<reference evidence="1" key="1">
    <citation type="journal article" date="2014" name="Front. Microbiol.">
        <title>High frequency of phylogenetically diverse reductive dehalogenase-homologous genes in deep subseafloor sedimentary metagenomes.</title>
        <authorList>
            <person name="Kawai M."/>
            <person name="Futagami T."/>
            <person name="Toyoda A."/>
            <person name="Takaki Y."/>
            <person name="Nishi S."/>
            <person name="Hori S."/>
            <person name="Arai W."/>
            <person name="Tsubouchi T."/>
            <person name="Morono Y."/>
            <person name="Uchiyama I."/>
            <person name="Ito T."/>
            <person name="Fujiyama A."/>
            <person name="Inagaki F."/>
            <person name="Takami H."/>
        </authorList>
    </citation>
    <scope>NUCLEOTIDE SEQUENCE</scope>
    <source>
        <strain evidence="1">Expedition CK06-06</strain>
    </source>
</reference>
<comment type="caution">
    <text evidence="1">The sequence shown here is derived from an EMBL/GenBank/DDBJ whole genome shotgun (WGS) entry which is preliminary data.</text>
</comment>
<name>X0X6C6_9ZZZZ</name>
<sequence length="56" mass="6201">MGCKTLVYSRVTGFYSDTARYNPGKAKEFGERKKFDKSIKGSDGKVGGRSISPEHK</sequence>
<organism evidence="1">
    <name type="scientific">marine sediment metagenome</name>
    <dbReference type="NCBI Taxonomy" id="412755"/>
    <lineage>
        <taxon>unclassified sequences</taxon>
        <taxon>metagenomes</taxon>
        <taxon>ecological metagenomes</taxon>
    </lineage>
</organism>
<dbReference type="EMBL" id="BARS01045396">
    <property type="protein sequence ID" value="GAG32218.1"/>
    <property type="molecule type" value="Genomic_DNA"/>
</dbReference>